<reference evidence="2 3" key="1">
    <citation type="submission" date="2017-03" db="EMBL/GenBank/DDBJ databases">
        <title>Sulfur activation and transportation mechanism of thermophilic Archaea Acidianus manzaensis YN-25.</title>
        <authorList>
            <person name="Ma Y."/>
            <person name="Yang Y."/>
            <person name="Xia J."/>
        </authorList>
    </citation>
    <scope>NUCLEOTIDE SEQUENCE [LARGE SCALE GENOMIC DNA]</scope>
    <source>
        <strain evidence="2 3">YN-25</strain>
    </source>
</reference>
<gene>
    <name evidence="2" type="ORF">B6F84_02255</name>
</gene>
<feature type="transmembrane region" description="Helical" evidence="1">
    <location>
        <begin position="110"/>
        <end position="134"/>
    </location>
</feature>
<dbReference type="GeneID" id="41589704"/>
<sequence>MEVRIYKILTIVGIVLLLSSILVADLILQINSQSSSFTIPSSSTLTTTINPGSKVIVFSASGVVFYGPAIVNIHNTYIQLPNNNDTLTIGNNNSKQVSVFENIINIPTTLFLFIFPILFIGGILFIIGTIVLMYKRIKG</sequence>
<dbReference type="EMBL" id="CP020477">
    <property type="protein sequence ID" value="ARM74965.1"/>
    <property type="molecule type" value="Genomic_DNA"/>
</dbReference>
<dbReference type="Proteomes" id="UP000193404">
    <property type="component" value="Chromosome"/>
</dbReference>
<dbReference type="STRING" id="282676.B6F84_02255"/>
<keyword evidence="3" id="KW-1185">Reference proteome</keyword>
<keyword evidence="1" id="KW-1133">Transmembrane helix</keyword>
<name>A0A1W6JXJ5_9CREN</name>
<organism evidence="2 3">
    <name type="scientific">Acidianus manzaensis</name>
    <dbReference type="NCBI Taxonomy" id="282676"/>
    <lineage>
        <taxon>Archaea</taxon>
        <taxon>Thermoproteota</taxon>
        <taxon>Thermoprotei</taxon>
        <taxon>Sulfolobales</taxon>
        <taxon>Sulfolobaceae</taxon>
        <taxon>Acidianus</taxon>
    </lineage>
</organism>
<dbReference type="KEGG" id="aman:B6F84_02255"/>
<dbReference type="AlphaFoldDB" id="A0A1W6JXJ5"/>
<keyword evidence="1" id="KW-0812">Transmembrane</keyword>
<keyword evidence="1" id="KW-0472">Membrane</keyword>
<protein>
    <submittedName>
        <fullName evidence="2">Uncharacterized protein</fullName>
    </submittedName>
</protein>
<evidence type="ECO:0000256" key="1">
    <source>
        <dbReference type="SAM" id="Phobius"/>
    </source>
</evidence>
<evidence type="ECO:0000313" key="3">
    <source>
        <dbReference type="Proteomes" id="UP000193404"/>
    </source>
</evidence>
<dbReference type="RefSeq" id="WP_148690720.1">
    <property type="nucleotide sequence ID" value="NZ_CP020477.1"/>
</dbReference>
<proteinExistence type="predicted"/>
<evidence type="ECO:0000313" key="2">
    <source>
        <dbReference type="EMBL" id="ARM74965.1"/>
    </source>
</evidence>
<accession>A0A1W6JXJ5</accession>